<sequence>MADHLHPVHQANASSPYGSLSRHEFYLKHRILHQESFFPGRLTNSTLFTQSWRPAPPSTVRGVVAMLHGYVAESSSLFELTAVAFARLGFLAVSLDYPGHGRSSGSRGYLPSSSLLVSDVISFFDSFIAGALDLPAFLYGESLGGAIAVLIAAEQRQKWRGLVLNAPLCGVAARFKPPWPLELLLPAVAAVTPWWRVVVTKNPVDASYKEKWKRKLLRRSPSAQRLEHPPAATARQLLRLCEEVQRRGEEVEAAVLVVHGGDDGVCDVAAAAEFFRAAKSADKTMRVLPGVWHMLVGEPEETVEKGFGIIFERGIHDGSMRKAVLLAPPSVLFDDGWTDGVQLKEIVDFEDLEQIHRRFSSLGEQDSRHLTDIDADILTRD</sequence>
<protein>
    <recommendedName>
        <fullName evidence="1">Serine aminopeptidase S33 domain-containing protein</fullName>
    </recommendedName>
</protein>
<dbReference type="Gene3D" id="3.40.50.1820">
    <property type="entry name" value="alpha/beta hydrolase"/>
    <property type="match status" value="1"/>
</dbReference>
<feature type="domain" description="Serine aminopeptidase S33" evidence="1">
    <location>
        <begin position="60"/>
        <end position="300"/>
    </location>
</feature>
<dbReference type="OrthoDB" id="2498029at2759"/>
<dbReference type="AlphaFoldDB" id="A0A2I0B2H9"/>
<proteinExistence type="predicted"/>
<dbReference type="PANTHER" id="PTHR11614">
    <property type="entry name" value="PHOSPHOLIPASE-RELATED"/>
    <property type="match status" value="1"/>
</dbReference>
<reference evidence="2 3" key="1">
    <citation type="journal article" date="2017" name="Nature">
        <title>The Apostasia genome and the evolution of orchids.</title>
        <authorList>
            <person name="Zhang G.Q."/>
            <person name="Liu K.W."/>
            <person name="Li Z."/>
            <person name="Lohaus R."/>
            <person name="Hsiao Y.Y."/>
            <person name="Niu S.C."/>
            <person name="Wang J.Y."/>
            <person name="Lin Y.C."/>
            <person name="Xu Q."/>
            <person name="Chen L.J."/>
            <person name="Yoshida K."/>
            <person name="Fujiwara S."/>
            <person name="Wang Z.W."/>
            <person name="Zhang Y.Q."/>
            <person name="Mitsuda N."/>
            <person name="Wang M."/>
            <person name="Liu G.H."/>
            <person name="Pecoraro L."/>
            <person name="Huang H.X."/>
            <person name="Xiao X.J."/>
            <person name="Lin M."/>
            <person name="Wu X.Y."/>
            <person name="Wu W.L."/>
            <person name="Chen Y.Y."/>
            <person name="Chang S.B."/>
            <person name="Sakamoto S."/>
            <person name="Ohme-Takagi M."/>
            <person name="Yagi M."/>
            <person name="Zeng S.J."/>
            <person name="Shen C.Y."/>
            <person name="Yeh C.M."/>
            <person name="Luo Y.B."/>
            <person name="Tsai W.C."/>
            <person name="Van de Peer Y."/>
            <person name="Liu Z.J."/>
        </authorList>
    </citation>
    <scope>NUCLEOTIDE SEQUENCE [LARGE SCALE GENOMIC DNA]</scope>
    <source>
        <strain evidence="3">cv. Shenzhen</strain>
        <tissue evidence="2">Stem</tissue>
    </source>
</reference>
<dbReference type="InterPro" id="IPR029058">
    <property type="entry name" value="AB_hydrolase_fold"/>
</dbReference>
<evidence type="ECO:0000259" key="1">
    <source>
        <dbReference type="Pfam" id="PF12146"/>
    </source>
</evidence>
<evidence type="ECO:0000313" key="3">
    <source>
        <dbReference type="Proteomes" id="UP000236161"/>
    </source>
</evidence>
<dbReference type="InterPro" id="IPR051044">
    <property type="entry name" value="MAG_DAG_Lipase"/>
</dbReference>
<dbReference type="STRING" id="1088818.A0A2I0B2H9"/>
<accession>A0A2I0B2H9</accession>
<name>A0A2I0B2H9_9ASPA</name>
<organism evidence="2 3">
    <name type="scientific">Apostasia shenzhenica</name>
    <dbReference type="NCBI Taxonomy" id="1088818"/>
    <lineage>
        <taxon>Eukaryota</taxon>
        <taxon>Viridiplantae</taxon>
        <taxon>Streptophyta</taxon>
        <taxon>Embryophyta</taxon>
        <taxon>Tracheophyta</taxon>
        <taxon>Spermatophyta</taxon>
        <taxon>Magnoliopsida</taxon>
        <taxon>Liliopsida</taxon>
        <taxon>Asparagales</taxon>
        <taxon>Orchidaceae</taxon>
        <taxon>Apostasioideae</taxon>
        <taxon>Apostasia</taxon>
    </lineage>
</organism>
<dbReference type="Pfam" id="PF12146">
    <property type="entry name" value="Hydrolase_4"/>
    <property type="match status" value="1"/>
</dbReference>
<dbReference type="EMBL" id="KZ451922">
    <property type="protein sequence ID" value="PKA61984.1"/>
    <property type="molecule type" value="Genomic_DNA"/>
</dbReference>
<dbReference type="InterPro" id="IPR000073">
    <property type="entry name" value="AB_hydrolase_1"/>
</dbReference>
<evidence type="ECO:0000313" key="2">
    <source>
        <dbReference type="EMBL" id="PKA61984.1"/>
    </source>
</evidence>
<gene>
    <name evidence="2" type="ORF">AXF42_Ash019190</name>
</gene>
<dbReference type="InterPro" id="IPR022742">
    <property type="entry name" value="Hydrolase_4"/>
</dbReference>
<keyword evidence="3" id="KW-1185">Reference proteome</keyword>
<dbReference type="SUPFAM" id="SSF53474">
    <property type="entry name" value="alpha/beta-Hydrolases"/>
    <property type="match status" value="1"/>
</dbReference>
<dbReference type="PRINTS" id="PR00111">
    <property type="entry name" value="ABHYDROLASE"/>
</dbReference>
<dbReference type="Proteomes" id="UP000236161">
    <property type="component" value="Unassembled WGS sequence"/>
</dbReference>